<gene>
    <name evidence="1" type="ORF">SDC9_184871</name>
</gene>
<dbReference type="EMBL" id="VSSQ01091956">
    <property type="protein sequence ID" value="MPN37354.1"/>
    <property type="molecule type" value="Genomic_DNA"/>
</dbReference>
<dbReference type="AlphaFoldDB" id="A0A645HML3"/>
<sequence length="99" mass="10641">MTREGIAALAPSIVPTNIFVNGITKIKTIINGIARNTLIIKSVAAFNILFLYKPSDCVLKSRTPITSPKTTDSIKEVNVINKVSFNAVTNCSTLICSNS</sequence>
<organism evidence="1">
    <name type="scientific">bioreactor metagenome</name>
    <dbReference type="NCBI Taxonomy" id="1076179"/>
    <lineage>
        <taxon>unclassified sequences</taxon>
        <taxon>metagenomes</taxon>
        <taxon>ecological metagenomes</taxon>
    </lineage>
</organism>
<proteinExistence type="predicted"/>
<evidence type="ECO:0000313" key="1">
    <source>
        <dbReference type="EMBL" id="MPN37354.1"/>
    </source>
</evidence>
<reference evidence="1" key="1">
    <citation type="submission" date="2019-08" db="EMBL/GenBank/DDBJ databases">
        <authorList>
            <person name="Kucharzyk K."/>
            <person name="Murdoch R.W."/>
            <person name="Higgins S."/>
            <person name="Loffler F."/>
        </authorList>
    </citation>
    <scope>NUCLEOTIDE SEQUENCE</scope>
</reference>
<name>A0A645HML3_9ZZZZ</name>
<accession>A0A645HML3</accession>
<protein>
    <submittedName>
        <fullName evidence="1">Uncharacterized protein</fullName>
    </submittedName>
</protein>
<comment type="caution">
    <text evidence="1">The sequence shown here is derived from an EMBL/GenBank/DDBJ whole genome shotgun (WGS) entry which is preliminary data.</text>
</comment>